<gene>
    <name evidence="1" type="ORF">F7725_012964</name>
</gene>
<reference evidence="1 2" key="1">
    <citation type="submission" date="2020-03" db="EMBL/GenBank/DDBJ databases">
        <title>Dissostichus mawsoni Genome sequencing and assembly.</title>
        <authorList>
            <person name="Park H."/>
        </authorList>
    </citation>
    <scope>NUCLEOTIDE SEQUENCE [LARGE SCALE GENOMIC DNA]</scope>
    <source>
        <strain evidence="1">DM0001</strain>
        <tissue evidence="1">Muscle</tissue>
    </source>
</reference>
<dbReference type="OrthoDB" id="8945795at2759"/>
<evidence type="ECO:0000313" key="1">
    <source>
        <dbReference type="EMBL" id="KAF3851192.1"/>
    </source>
</evidence>
<sequence length="463" mass="51699">MVDVIKVFIRNERLADHNGHLCCIVSRKLDIFAAAGHHQYAKGARLYCQLMKQLETLPAYKETFESFTAHGNHVVRYSSHDWSGTWCDICIEQTLMKSAKSEGGLSRGRMRHSDSGHKCWVLTLNHFSNVNQRMEESVKKHAPLHRDLGKTQMKRDAEAIDLAIQWFEENNPFDPDRDKELLLSFSTGFRSTGDDPVIAERAAEIGREMQIKLDGQSVTSTMEVKSKVQALSSLRKIPKINEMKIHLDSLKLFNRLIIFAIRSAKLSLKERDATCSFVKPSLVVIRFCAGDIDEHMDIFLDTQATKDAVIQAGTTIFQYIYHAPGTALGEIRHNMFSRKAAAGLIKPETLPPTEGAAAQHSLRAYLQTQDWILLQSMSLNPSDYGWTLGVHGYEPVPTLDPMAPEELLQFTSCNCNGDCSNRRCSCKRNGVKCISACGVCKGISCNNCGHDGGESGEDSEIDS</sequence>
<name>A0A7J5YNR0_DISMA</name>
<protein>
    <recommendedName>
        <fullName evidence="3">Tesmin/TSO1-like CXC domain-containing protein</fullName>
    </recommendedName>
</protein>
<keyword evidence="2" id="KW-1185">Reference proteome</keyword>
<dbReference type="AlphaFoldDB" id="A0A7J5YNR0"/>
<organism evidence="1 2">
    <name type="scientific">Dissostichus mawsoni</name>
    <name type="common">Antarctic cod</name>
    <dbReference type="NCBI Taxonomy" id="36200"/>
    <lineage>
        <taxon>Eukaryota</taxon>
        <taxon>Metazoa</taxon>
        <taxon>Chordata</taxon>
        <taxon>Craniata</taxon>
        <taxon>Vertebrata</taxon>
        <taxon>Euteleostomi</taxon>
        <taxon>Actinopterygii</taxon>
        <taxon>Neopterygii</taxon>
        <taxon>Teleostei</taxon>
        <taxon>Neoteleostei</taxon>
        <taxon>Acanthomorphata</taxon>
        <taxon>Eupercaria</taxon>
        <taxon>Perciformes</taxon>
        <taxon>Notothenioidei</taxon>
        <taxon>Nototheniidae</taxon>
        <taxon>Dissostichus</taxon>
    </lineage>
</organism>
<accession>A0A7J5YNR0</accession>
<dbReference type="Proteomes" id="UP000518266">
    <property type="component" value="Unassembled WGS sequence"/>
</dbReference>
<comment type="caution">
    <text evidence="1">The sequence shown here is derived from an EMBL/GenBank/DDBJ whole genome shotgun (WGS) entry which is preliminary data.</text>
</comment>
<evidence type="ECO:0000313" key="2">
    <source>
        <dbReference type="Proteomes" id="UP000518266"/>
    </source>
</evidence>
<evidence type="ECO:0008006" key="3">
    <source>
        <dbReference type="Google" id="ProtNLM"/>
    </source>
</evidence>
<proteinExistence type="predicted"/>
<dbReference type="EMBL" id="JAAKFY010000010">
    <property type="protein sequence ID" value="KAF3851192.1"/>
    <property type="molecule type" value="Genomic_DNA"/>
</dbReference>